<organism evidence="1 2">
    <name type="scientific">Flavobacterium hydrocarbonoxydans</name>
    <dbReference type="NCBI Taxonomy" id="2683249"/>
    <lineage>
        <taxon>Bacteria</taxon>
        <taxon>Pseudomonadati</taxon>
        <taxon>Bacteroidota</taxon>
        <taxon>Flavobacteriia</taxon>
        <taxon>Flavobacteriales</taxon>
        <taxon>Flavobacteriaceae</taxon>
        <taxon>Flavobacterium</taxon>
    </lineage>
</organism>
<name>A0A6I4NML8_9FLAO</name>
<dbReference type="EMBL" id="WSTB01000008">
    <property type="protein sequence ID" value="MWB95648.1"/>
    <property type="molecule type" value="Genomic_DNA"/>
</dbReference>
<reference evidence="1 2" key="1">
    <citation type="submission" date="2019-12" db="EMBL/GenBank/DDBJ databases">
        <authorList>
            <person name="Kim Y.S."/>
        </authorList>
    </citation>
    <scope>NUCLEOTIDE SEQUENCE [LARGE SCALE GENOMIC DNA]</scope>
    <source>
        <strain evidence="1 2">GA093</strain>
    </source>
</reference>
<evidence type="ECO:0000313" key="2">
    <source>
        <dbReference type="Proteomes" id="UP000471501"/>
    </source>
</evidence>
<dbReference type="AlphaFoldDB" id="A0A6I4NML8"/>
<accession>A0A6I4NML8</accession>
<keyword evidence="2" id="KW-1185">Reference proteome</keyword>
<comment type="caution">
    <text evidence="1">The sequence shown here is derived from an EMBL/GenBank/DDBJ whole genome shotgun (WGS) entry which is preliminary data.</text>
</comment>
<gene>
    <name evidence="1" type="ORF">GON26_14875</name>
</gene>
<evidence type="ECO:0000313" key="1">
    <source>
        <dbReference type="EMBL" id="MWB95648.1"/>
    </source>
</evidence>
<sequence length="371" mass="43693">MKKIFFLFCVFYSTITFCQETFYLEGTLAKSKIYMKIEVYKDDKETSLTTTYFYQNSLKDIRLEATLKNETYTFFFKPDNVITEKFYLKKGNNNHFEGSWYNAEGKQFPVQLEPINFSNYKSNLDPYYEKEKLNLVKCKFLEFKKQKTTLYNNKEFIWYSEKHCDSDFFRLGTNFSEKNKARINPVLENIHIENTLAQLNCASTFEYSEGKGIEGNSTITFLNENLLGFETSMFWDCGGAHPDFGTNGYLIDLNSGKNYEIDDIIAFDKSVTTEKQSDFSGFSKYRSTYFAPNLLAIITSIEHFVKPKDGDDSCDYTNTEYWDFISWNYTEKGIEFTPYFPRVERSCEESFLVPFEKLKKYKNPKFPYGLN</sequence>
<proteinExistence type="predicted"/>
<dbReference type="Proteomes" id="UP000471501">
    <property type="component" value="Unassembled WGS sequence"/>
</dbReference>
<protein>
    <submittedName>
        <fullName evidence="1">Uncharacterized protein</fullName>
    </submittedName>
</protein>